<name>A0ABW2VXW1_9ACTN</name>
<keyword evidence="1" id="KW-0472">Membrane</keyword>
<organism evidence="2 3">
    <name type="scientific">Streptomyces lutosisoli</name>
    <dbReference type="NCBI Taxonomy" id="2665721"/>
    <lineage>
        <taxon>Bacteria</taxon>
        <taxon>Bacillati</taxon>
        <taxon>Actinomycetota</taxon>
        <taxon>Actinomycetes</taxon>
        <taxon>Kitasatosporales</taxon>
        <taxon>Streptomycetaceae</taxon>
        <taxon>Streptomyces</taxon>
    </lineage>
</organism>
<keyword evidence="1" id="KW-0812">Transmembrane</keyword>
<keyword evidence="3" id="KW-1185">Reference proteome</keyword>
<evidence type="ECO:0000313" key="2">
    <source>
        <dbReference type="EMBL" id="MFD0287669.1"/>
    </source>
</evidence>
<evidence type="ECO:0000313" key="3">
    <source>
        <dbReference type="Proteomes" id="UP001596957"/>
    </source>
</evidence>
<evidence type="ECO:0000256" key="1">
    <source>
        <dbReference type="SAM" id="Phobius"/>
    </source>
</evidence>
<feature type="transmembrane region" description="Helical" evidence="1">
    <location>
        <begin position="12"/>
        <end position="35"/>
    </location>
</feature>
<proteinExistence type="predicted"/>
<sequence>MGSPLSEISVTGVPTALIAMNGLLAIALDIGVLTVDVGQV</sequence>
<dbReference type="EMBL" id="JBHTEC010000004">
    <property type="protein sequence ID" value="MFD0287669.1"/>
    <property type="molecule type" value="Genomic_DNA"/>
</dbReference>
<keyword evidence="1" id="KW-1133">Transmembrane helix</keyword>
<accession>A0ABW2VXW1</accession>
<reference evidence="3" key="1">
    <citation type="journal article" date="2019" name="Int. J. Syst. Evol. Microbiol.">
        <title>The Global Catalogue of Microorganisms (GCM) 10K type strain sequencing project: providing services to taxonomists for standard genome sequencing and annotation.</title>
        <authorList>
            <consortium name="The Broad Institute Genomics Platform"/>
            <consortium name="The Broad Institute Genome Sequencing Center for Infectious Disease"/>
            <person name="Wu L."/>
            <person name="Ma J."/>
        </authorList>
    </citation>
    <scope>NUCLEOTIDE SEQUENCE [LARGE SCALE GENOMIC DNA]</scope>
    <source>
        <strain evidence="3">CGMCC 4.7198</strain>
    </source>
</reference>
<dbReference type="RefSeq" id="WP_381301629.1">
    <property type="nucleotide sequence ID" value="NZ_JBHTEC010000004.1"/>
</dbReference>
<comment type="caution">
    <text evidence="2">The sequence shown here is derived from an EMBL/GenBank/DDBJ whole genome shotgun (WGS) entry which is preliminary data.</text>
</comment>
<gene>
    <name evidence="2" type="ORF">ACFQZP_39810</name>
</gene>
<protein>
    <submittedName>
        <fullName evidence="2">Uncharacterized protein</fullName>
    </submittedName>
</protein>
<dbReference type="Proteomes" id="UP001596957">
    <property type="component" value="Unassembled WGS sequence"/>
</dbReference>